<organism evidence="2">
    <name type="scientific">Anopheles darlingi</name>
    <name type="common">Mosquito</name>
    <dbReference type="NCBI Taxonomy" id="43151"/>
    <lineage>
        <taxon>Eukaryota</taxon>
        <taxon>Metazoa</taxon>
        <taxon>Ecdysozoa</taxon>
        <taxon>Arthropoda</taxon>
        <taxon>Hexapoda</taxon>
        <taxon>Insecta</taxon>
        <taxon>Pterygota</taxon>
        <taxon>Neoptera</taxon>
        <taxon>Endopterygota</taxon>
        <taxon>Diptera</taxon>
        <taxon>Nematocera</taxon>
        <taxon>Culicoidea</taxon>
        <taxon>Culicidae</taxon>
        <taxon>Anophelinae</taxon>
        <taxon>Anopheles</taxon>
    </lineage>
</organism>
<protein>
    <submittedName>
        <fullName evidence="2">Putative secreted protein</fullName>
    </submittedName>
</protein>
<name>A0A2M4DAK1_ANODA</name>
<proteinExistence type="predicted"/>
<evidence type="ECO:0000313" key="2">
    <source>
        <dbReference type="EMBL" id="MBW74614.1"/>
    </source>
</evidence>
<feature type="signal peptide" evidence="1">
    <location>
        <begin position="1"/>
        <end position="22"/>
    </location>
</feature>
<feature type="chain" id="PRO_5014947765" evidence="1">
    <location>
        <begin position="23"/>
        <end position="167"/>
    </location>
</feature>
<dbReference type="EMBL" id="GGFL01010436">
    <property type="protein sequence ID" value="MBW74614.1"/>
    <property type="molecule type" value="Transcribed_RNA"/>
</dbReference>
<accession>A0A2M4DAK1</accession>
<keyword evidence="1" id="KW-0732">Signal</keyword>
<dbReference type="AlphaFoldDB" id="A0A2M4DAK1"/>
<reference evidence="2" key="1">
    <citation type="submission" date="2018-01" db="EMBL/GenBank/DDBJ databases">
        <title>An insight into the sialome of Amazonian anophelines.</title>
        <authorList>
            <person name="Ribeiro J.M."/>
            <person name="Scarpassa V."/>
            <person name="Calvo E."/>
        </authorList>
    </citation>
    <scope>NUCLEOTIDE SEQUENCE</scope>
</reference>
<evidence type="ECO:0000256" key="1">
    <source>
        <dbReference type="SAM" id="SignalP"/>
    </source>
</evidence>
<sequence>MICDYVWIMMLLLLLIIRSCVSVAHLSRAYFLAAGCLKNGRIYKRTKVLLRCNQSKHAVWTIANAKKGLMDDVSRWHQGTRQYRVQIMRSNYAFKIPNTNTVSYDTTVTSEEEYGGAPRLQRDYVLLLMVVRSWSNFANTLRSTNVWWLAIKGARVALHWLDAEKKK</sequence>